<dbReference type="PANTHER" id="PTHR43283:SF17">
    <property type="entry name" value="(LOVD), PUTATIVE (AFU_ORTHOLOGUE AFUA_5G00920)-RELATED"/>
    <property type="match status" value="1"/>
</dbReference>
<dbReference type="Proteomes" id="UP000532311">
    <property type="component" value="Unassembled WGS sequence"/>
</dbReference>
<accession>A0A8H5UF46</accession>
<organism evidence="4 5">
    <name type="scientific">Fusarium globosum</name>
    <dbReference type="NCBI Taxonomy" id="78864"/>
    <lineage>
        <taxon>Eukaryota</taxon>
        <taxon>Fungi</taxon>
        <taxon>Dikarya</taxon>
        <taxon>Ascomycota</taxon>
        <taxon>Pezizomycotina</taxon>
        <taxon>Sordariomycetes</taxon>
        <taxon>Hypocreomycetidae</taxon>
        <taxon>Hypocreales</taxon>
        <taxon>Nectriaceae</taxon>
        <taxon>Fusarium</taxon>
        <taxon>Fusarium fujikuroi species complex</taxon>
    </lineage>
</organism>
<dbReference type="EMBL" id="JAAQPF010001431">
    <property type="protein sequence ID" value="KAF5686802.1"/>
    <property type="molecule type" value="Genomic_DNA"/>
</dbReference>
<dbReference type="PANTHER" id="PTHR43283">
    <property type="entry name" value="BETA-LACTAMASE-RELATED"/>
    <property type="match status" value="1"/>
</dbReference>
<evidence type="ECO:0000259" key="3">
    <source>
        <dbReference type="Pfam" id="PF00144"/>
    </source>
</evidence>
<evidence type="ECO:0000256" key="2">
    <source>
        <dbReference type="ARBA" id="ARBA00022801"/>
    </source>
</evidence>
<evidence type="ECO:0000313" key="4">
    <source>
        <dbReference type="EMBL" id="KAF5686802.1"/>
    </source>
</evidence>
<dbReference type="Gene3D" id="3.40.710.10">
    <property type="entry name" value="DD-peptidase/beta-lactamase superfamily"/>
    <property type="match status" value="1"/>
</dbReference>
<keyword evidence="2" id="KW-0378">Hydrolase</keyword>
<dbReference type="InterPro" id="IPR050789">
    <property type="entry name" value="Diverse_Enzym_Activities"/>
</dbReference>
<sequence>MSNSIAFKPVDELLDRLVAQENGLPGAIVIALNRQGRTGDTLYERYAGKTSLQPDAPPMSAKSVFWLASSTKLLTAVAAMQCVERGLLKLDDPVGSILPEYSSPQILRGYTKDNKPILQPAKHSITLRQLLTHSSGLSYDVFGLELKEWSRKTGRTQNQQSGTLEGLTYPLLFEPGFGWTYGAGLDWAGQMVERVTGCGSLEEYFKENIWKPLGLNNTTFRVSSNRDLLDNLVGLINRKPDGSLVPGSHVPRDATTEIDSGGAGLYGTAQDFVRIVSEILNDGGVLLKPETVQEMFRPQLDDDQYIHEALCKSVAGVGLNISPNFRDSKMKINHGLSFMINMEPMITGRPAGTGQYGGAANTFWWADRNTGVAGVVMAQVMPYGDSKVMEVYGSLEECIYRLD</sequence>
<dbReference type="Pfam" id="PF00144">
    <property type="entry name" value="Beta-lactamase"/>
    <property type="match status" value="1"/>
</dbReference>
<evidence type="ECO:0000313" key="5">
    <source>
        <dbReference type="Proteomes" id="UP000532311"/>
    </source>
</evidence>
<protein>
    <submittedName>
        <fullName evidence="4">Beta-lactamase transpeptidase</fullName>
    </submittedName>
</protein>
<reference evidence="4 5" key="1">
    <citation type="submission" date="2020-05" db="EMBL/GenBank/DDBJ databases">
        <title>Identification and distribution of gene clusters putatively required for synthesis of sphingolipid metabolism inhibitors in phylogenetically diverse species of the filamentous fungus Fusarium.</title>
        <authorList>
            <person name="Kim H.-S."/>
            <person name="Busman M."/>
            <person name="Brown D.W."/>
            <person name="Divon H."/>
            <person name="Uhlig S."/>
            <person name="Proctor R.H."/>
        </authorList>
    </citation>
    <scope>NUCLEOTIDE SEQUENCE [LARGE SCALE GENOMIC DNA]</scope>
    <source>
        <strain evidence="4 5">NRRL 26131</strain>
    </source>
</reference>
<evidence type="ECO:0000256" key="1">
    <source>
        <dbReference type="ARBA" id="ARBA00009009"/>
    </source>
</evidence>
<keyword evidence="5" id="KW-1185">Reference proteome</keyword>
<proteinExistence type="inferred from homology"/>
<feature type="domain" description="Beta-lactamase-related" evidence="3">
    <location>
        <begin position="15"/>
        <end position="383"/>
    </location>
</feature>
<dbReference type="AlphaFoldDB" id="A0A8H5UF46"/>
<comment type="caution">
    <text evidence="4">The sequence shown here is derived from an EMBL/GenBank/DDBJ whole genome shotgun (WGS) entry which is preliminary data.</text>
</comment>
<dbReference type="SUPFAM" id="SSF56601">
    <property type="entry name" value="beta-lactamase/transpeptidase-like"/>
    <property type="match status" value="1"/>
</dbReference>
<comment type="similarity">
    <text evidence="1">Belongs to the class-A beta-lactamase family.</text>
</comment>
<name>A0A8H5UF46_9HYPO</name>
<dbReference type="InterPro" id="IPR001466">
    <property type="entry name" value="Beta-lactam-related"/>
</dbReference>
<dbReference type="InterPro" id="IPR012338">
    <property type="entry name" value="Beta-lactam/transpept-like"/>
</dbReference>
<dbReference type="GO" id="GO:0016787">
    <property type="term" value="F:hydrolase activity"/>
    <property type="evidence" value="ECO:0007669"/>
    <property type="project" value="UniProtKB-KW"/>
</dbReference>
<gene>
    <name evidence="4" type="ORF">FGLOB1_14775</name>
</gene>